<dbReference type="Proteomes" id="UP000243542">
    <property type="component" value="Unassembled WGS sequence"/>
</dbReference>
<proteinExistence type="predicted"/>
<reference evidence="2 3" key="1">
    <citation type="submission" date="2017-10" db="EMBL/GenBank/DDBJ databases">
        <title>Sequencing the genomes of 1000 actinobacteria strains.</title>
        <authorList>
            <person name="Klenk H.-P."/>
        </authorList>
    </citation>
    <scope>NUCLEOTIDE SEQUENCE [LARGE SCALE GENOMIC DNA]</scope>
    <source>
        <strain evidence="2 3">DSM 46092</strain>
    </source>
</reference>
<accession>A0A2A9FCQ4</accession>
<sequence>MAACPAAATVNGPTAAERAAHRVRPVAECAGPRAAVCVVHLAEACAAHLVAGYAVRRVVACVARSVGHPATASAAASSAKACGVRAPRPAAPRCGWTAAVRSAAAGGAADGRRASAVRRRAGRAPASAVCRWPGAGGVHRRPDRPAGAGAAHRGPRGVAGRRAPRAGAAHRHAEDGPHARVVDPALCPTRAQSSTIPGPLSLWQRQLRVGGNGRMHPARPVLSPNGRVPPGSP</sequence>
<protein>
    <submittedName>
        <fullName evidence="2">Uncharacterized protein</fullName>
    </submittedName>
</protein>
<dbReference type="EMBL" id="PDJK01000002">
    <property type="protein sequence ID" value="PFG48332.1"/>
    <property type="molecule type" value="Genomic_DNA"/>
</dbReference>
<gene>
    <name evidence="2" type="ORF">ATK36_3416</name>
</gene>
<keyword evidence="3" id="KW-1185">Reference proteome</keyword>
<evidence type="ECO:0000313" key="3">
    <source>
        <dbReference type="Proteomes" id="UP000243542"/>
    </source>
</evidence>
<evidence type="ECO:0000256" key="1">
    <source>
        <dbReference type="SAM" id="MobiDB-lite"/>
    </source>
</evidence>
<evidence type="ECO:0000313" key="2">
    <source>
        <dbReference type="EMBL" id="PFG48332.1"/>
    </source>
</evidence>
<dbReference type="AlphaFoldDB" id="A0A2A9FCQ4"/>
<feature type="region of interest" description="Disordered" evidence="1">
    <location>
        <begin position="132"/>
        <end position="180"/>
    </location>
</feature>
<organism evidence="2 3">
    <name type="scientific">Amycolatopsis sulphurea</name>
    <dbReference type="NCBI Taxonomy" id="76022"/>
    <lineage>
        <taxon>Bacteria</taxon>
        <taxon>Bacillati</taxon>
        <taxon>Actinomycetota</taxon>
        <taxon>Actinomycetes</taxon>
        <taxon>Pseudonocardiales</taxon>
        <taxon>Pseudonocardiaceae</taxon>
        <taxon>Amycolatopsis</taxon>
    </lineage>
</organism>
<name>A0A2A9FCQ4_9PSEU</name>
<feature type="compositionally biased region" description="Basic and acidic residues" evidence="1">
    <location>
        <begin position="171"/>
        <end position="180"/>
    </location>
</feature>
<comment type="caution">
    <text evidence="2">The sequence shown here is derived from an EMBL/GenBank/DDBJ whole genome shotgun (WGS) entry which is preliminary data.</text>
</comment>
<feature type="compositionally biased region" description="Low complexity" evidence="1">
    <location>
        <begin position="145"/>
        <end position="161"/>
    </location>
</feature>
<feature type="region of interest" description="Disordered" evidence="1">
    <location>
        <begin position="210"/>
        <end position="233"/>
    </location>
</feature>